<comment type="caution">
    <text evidence="1">The sequence shown here is derived from an EMBL/GenBank/DDBJ whole genome shotgun (WGS) entry which is preliminary data.</text>
</comment>
<organism evidence="1 2">
    <name type="scientific">Dysgonomonas alginatilytica</name>
    <dbReference type="NCBI Taxonomy" id="1605892"/>
    <lineage>
        <taxon>Bacteria</taxon>
        <taxon>Pseudomonadati</taxon>
        <taxon>Bacteroidota</taxon>
        <taxon>Bacteroidia</taxon>
        <taxon>Bacteroidales</taxon>
        <taxon>Dysgonomonadaceae</taxon>
        <taxon>Dysgonomonas</taxon>
    </lineage>
</organism>
<dbReference type="AlphaFoldDB" id="A0A2V3PL15"/>
<accession>A0A2V3PL15</accession>
<evidence type="ECO:0000313" key="1">
    <source>
        <dbReference type="EMBL" id="PXV59309.1"/>
    </source>
</evidence>
<name>A0A2V3PL15_9BACT</name>
<evidence type="ECO:0000313" key="2">
    <source>
        <dbReference type="Proteomes" id="UP000247973"/>
    </source>
</evidence>
<dbReference type="EMBL" id="QICL01000038">
    <property type="protein sequence ID" value="PXV59309.1"/>
    <property type="molecule type" value="Genomic_DNA"/>
</dbReference>
<reference evidence="1 2" key="1">
    <citation type="submission" date="2018-03" db="EMBL/GenBank/DDBJ databases">
        <title>Genomic Encyclopedia of Archaeal and Bacterial Type Strains, Phase II (KMG-II): from individual species to whole genera.</title>
        <authorList>
            <person name="Goeker M."/>
        </authorList>
    </citation>
    <scope>NUCLEOTIDE SEQUENCE [LARGE SCALE GENOMIC DNA]</scope>
    <source>
        <strain evidence="1 2">DSM 100214</strain>
    </source>
</reference>
<proteinExistence type="predicted"/>
<gene>
    <name evidence="1" type="ORF">CLV62_13813</name>
</gene>
<sequence length="66" mass="7755">MTMKDESKPITRIANPTIEIGYVNKTIIRDKLSFRCSLKYKSNKKIHDNRLYNTTITATTFLTFIR</sequence>
<protein>
    <submittedName>
        <fullName evidence="1">Uncharacterized protein</fullName>
    </submittedName>
</protein>
<dbReference type="Proteomes" id="UP000247973">
    <property type="component" value="Unassembled WGS sequence"/>
</dbReference>
<keyword evidence="2" id="KW-1185">Reference proteome</keyword>